<evidence type="ECO:0000256" key="1">
    <source>
        <dbReference type="SAM" id="MobiDB-lite"/>
    </source>
</evidence>
<gene>
    <name evidence="2" type="ORF">CNMCM6805_007528</name>
</gene>
<protein>
    <submittedName>
        <fullName evidence="2">Uncharacterized protein</fullName>
    </submittedName>
</protein>
<evidence type="ECO:0000313" key="3">
    <source>
        <dbReference type="Proteomes" id="UP000653565"/>
    </source>
</evidence>
<dbReference type="AlphaFoldDB" id="A0A8H4H599"/>
<comment type="caution">
    <text evidence="2">The sequence shown here is derived from an EMBL/GenBank/DDBJ whole genome shotgun (WGS) entry which is preliminary data.</text>
</comment>
<keyword evidence="3" id="KW-1185">Reference proteome</keyword>
<dbReference type="EMBL" id="JAAAPX010000052">
    <property type="protein sequence ID" value="KAF4236422.1"/>
    <property type="molecule type" value="Genomic_DNA"/>
</dbReference>
<reference evidence="2" key="2">
    <citation type="submission" date="2020-04" db="EMBL/GenBank/DDBJ databases">
        <authorList>
            <person name="Santos R.A.C."/>
            <person name="Steenwyk J.L."/>
            <person name="Rivero-Menendez O."/>
            <person name="Mead M.E."/>
            <person name="Silva L.P."/>
            <person name="Bastos R.W."/>
            <person name="Alastruey-Izquierdo A."/>
            <person name="Goldman G.H."/>
            <person name="Rokas A."/>
        </authorList>
    </citation>
    <scope>NUCLEOTIDE SEQUENCE</scope>
    <source>
        <strain evidence="2">CNM-CM6805</strain>
    </source>
</reference>
<feature type="region of interest" description="Disordered" evidence="1">
    <location>
        <begin position="183"/>
        <end position="237"/>
    </location>
</feature>
<reference evidence="2" key="1">
    <citation type="journal article" date="2020" name="bioRxiv">
        <title>Genomic and phenotypic heterogeneity of clinical isolates of the human pathogens Aspergillus fumigatus, Aspergillus lentulus and Aspergillus fumigatiaffinis.</title>
        <authorList>
            <person name="dos Santos R.A.C."/>
            <person name="Steenwyk J.L."/>
            <person name="Rivero-Menendez O."/>
            <person name="Mead M.E."/>
            <person name="Silva L.P."/>
            <person name="Bastos R.W."/>
            <person name="Alastruey-Izquierdo A."/>
            <person name="Goldman G.H."/>
            <person name="Rokas A."/>
        </authorList>
    </citation>
    <scope>NUCLEOTIDE SEQUENCE</scope>
    <source>
        <strain evidence="2">CNM-CM6805</strain>
    </source>
</reference>
<accession>A0A8H4H599</accession>
<dbReference type="Proteomes" id="UP000653565">
    <property type="component" value="Unassembled WGS sequence"/>
</dbReference>
<organism evidence="2 3">
    <name type="scientific">Aspergillus fumigatiaffinis</name>
    <dbReference type="NCBI Taxonomy" id="340414"/>
    <lineage>
        <taxon>Eukaryota</taxon>
        <taxon>Fungi</taxon>
        <taxon>Dikarya</taxon>
        <taxon>Ascomycota</taxon>
        <taxon>Pezizomycotina</taxon>
        <taxon>Eurotiomycetes</taxon>
        <taxon>Eurotiomycetidae</taxon>
        <taxon>Eurotiales</taxon>
        <taxon>Aspergillaceae</taxon>
        <taxon>Aspergillus</taxon>
        <taxon>Aspergillus subgen. Fumigati</taxon>
    </lineage>
</organism>
<evidence type="ECO:0000313" key="2">
    <source>
        <dbReference type="EMBL" id="KAF4236422.1"/>
    </source>
</evidence>
<proteinExistence type="predicted"/>
<dbReference type="OrthoDB" id="3000060at2759"/>
<feature type="compositionally biased region" description="Basic and acidic residues" evidence="1">
    <location>
        <begin position="210"/>
        <end position="227"/>
    </location>
</feature>
<name>A0A8H4H599_9EURO</name>
<sequence>MGASIKGRIGGLAKGIKNIAIYMALTNYRGSSCTRPSEWEVAEMNGLVVIQGNTFMYLQPVDAYRAIAEYFPGDANSRPLAIRSSFPDATTCYCFAKAGNYWSRPRGPVQDGIREVQNVFAITVQKRKNAIIIEKWGVKQPPDKRRPREKDLLSRFKLAGNIRVMDMDRTILLERFIKTVEDEAGSDSRLGNPENDKGSPAKVNRPDGPPTDKPKGASDVSKRDGIERLNQNSTIPSAEISLKHVGRRDFDLIEANPHELGVLSGSPTFRTFK</sequence>